<comment type="caution">
    <text evidence="2">The sequence shown here is derived from an EMBL/GenBank/DDBJ whole genome shotgun (WGS) entry which is preliminary data.</text>
</comment>
<organism evidence="2 3">
    <name type="scientific">Ciceribacter naphthalenivorans</name>
    <dbReference type="NCBI Taxonomy" id="1118451"/>
    <lineage>
        <taxon>Bacteria</taxon>
        <taxon>Pseudomonadati</taxon>
        <taxon>Pseudomonadota</taxon>
        <taxon>Alphaproteobacteria</taxon>
        <taxon>Hyphomicrobiales</taxon>
        <taxon>Rhizobiaceae</taxon>
        <taxon>Ciceribacter</taxon>
    </lineage>
</organism>
<proteinExistence type="predicted"/>
<evidence type="ECO:0000313" key="3">
    <source>
        <dbReference type="Proteomes" id="UP000321717"/>
    </source>
</evidence>
<dbReference type="EMBL" id="BJZP01000015">
    <property type="protein sequence ID" value="GEO86085.1"/>
    <property type="molecule type" value="Genomic_DNA"/>
</dbReference>
<dbReference type="Proteomes" id="UP000321717">
    <property type="component" value="Unassembled WGS sequence"/>
</dbReference>
<name>A0A512HKW6_9HYPH</name>
<keyword evidence="3" id="KW-1185">Reference proteome</keyword>
<accession>A0A512HKW6</accession>
<dbReference type="AlphaFoldDB" id="A0A512HKW6"/>
<protein>
    <submittedName>
        <fullName evidence="2">Uncharacterized protein</fullName>
    </submittedName>
</protein>
<evidence type="ECO:0000313" key="2">
    <source>
        <dbReference type="EMBL" id="GEO86085.1"/>
    </source>
</evidence>
<feature type="region of interest" description="Disordered" evidence="1">
    <location>
        <begin position="1"/>
        <end position="23"/>
    </location>
</feature>
<evidence type="ECO:0000256" key="1">
    <source>
        <dbReference type="SAM" id="MobiDB-lite"/>
    </source>
</evidence>
<gene>
    <name evidence="2" type="ORF">RNA01_30170</name>
</gene>
<reference evidence="2 3" key="1">
    <citation type="submission" date="2019-07" db="EMBL/GenBank/DDBJ databases">
        <title>Whole genome shotgun sequence of Rhizobium naphthalenivorans NBRC 107585.</title>
        <authorList>
            <person name="Hosoyama A."/>
            <person name="Uohara A."/>
            <person name="Ohji S."/>
            <person name="Ichikawa N."/>
        </authorList>
    </citation>
    <scope>NUCLEOTIDE SEQUENCE [LARGE SCALE GENOMIC DNA]</scope>
    <source>
        <strain evidence="2 3">NBRC 107585</strain>
    </source>
</reference>
<sequence>MQIAERPHETVAGPLGRRKVDKNSTNILPMPAEQVEPGLIAFRDKNAVSQSFDRCPE</sequence>